<evidence type="ECO:0000313" key="2">
    <source>
        <dbReference type="EMBL" id="ASV75596.1"/>
    </source>
</evidence>
<keyword evidence="3" id="KW-1185">Reference proteome</keyword>
<dbReference type="PANTHER" id="PTHR21028">
    <property type="entry name" value="SI:CH211-156B7.4"/>
    <property type="match status" value="1"/>
</dbReference>
<dbReference type="Pfam" id="PF01928">
    <property type="entry name" value="CYTH"/>
    <property type="match status" value="1"/>
</dbReference>
<evidence type="ECO:0000259" key="1">
    <source>
        <dbReference type="PROSITE" id="PS51707"/>
    </source>
</evidence>
<dbReference type="SMART" id="SM01118">
    <property type="entry name" value="CYTH"/>
    <property type="match status" value="1"/>
</dbReference>
<sequence length="185" mass="21580">MSSTLEVEFKFREVDLPTVEKQLAGLGAVPEGIREEVDLYFAHPARDFSQTDEALRIRRIGDRNWITYKGPKIDTVSKTRDEIELPLTDGREAWERWKTLLERLGFQPVRQVAKRRKRFRLGWEGWTVEISLDEVVDLGAFVELEIVCEHEKMAVAREALTRLAAKLGLRTIERRSYLELLLQKQ</sequence>
<name>A0A286RI42_9BACT</name>
<dbReference type="PROSITE" id="PS51707">
    <property type="entry name" value="CYTH"/>
    <property type="match status" value="1"/>
</dbReference>
<dbReference type="EMBL" id="CP018477">
    <property type="protein sequence ID" value="ASV75596.1"/>
    <property type="molecule type" value="Genomic_DNA"/>
</dbReference>
<dbReference type="OrthoDB" id="269802at2"/>
<dbReference type="AlphaFoldDB" id="A0A286RI42"/>
<dbReference type="Proteomes" id="UP000215086">
    <property type="component" value="Chromosome"/>
</dbReference>
<organism evidence="2 3">
    <name type="scientific">Thermogutta terrifontis</name>
    <dbReference type="NCBI Taxonomy" id="1331910"/>
    <lineage>
        <taxon>Bacteria</taxon>
        <taxon>Pseudomonadati</taxon>
        <taxon>Planctomycetota</taxon>
        <taxon>Planctomycetia</taxon>
        <taxon>Pirellulales</taxon>
        <taxon>Thermoguttaceae</taxon>
        <taxon>Thermogutta</taxon>
    </lineage>
</organism>
<dbReference type="SUPFAM" id="SSF55154">
    <property type="entry name" value="CYTH-like phosphatases"/>
    <property type="match status" value="1"/>
</dbReference>
<proteinExistence type="predicted"/>
<gene>
    <name evidence="2" type="ORF">THTE_2994</name>
</gene>
<reference evidence="2 3" key="1">
    <citation type="journal article" name="Front. Microbiol.">
        <title>Sugar Metabolism of the First Thermophilic Planctomycete Thermogutta terrifontis: Comparative Genomic and Transcriptomic Approaches.</title>
        <authorList>
            <person name="Elcheninov A.G."/>
            <person name="Menzel P."/>
            <person name="Gudbergsdottir S.R."/>
            <person name="Slesarev A.I."/>
            <person name="Kadnikov V.V."/>
            <person name="Krogh A."/>
            <person name="Bonch-Osmolovskaya E.A."/>
            <person name="Peng X."/>
            <person name="Kublanov I.V."/>
        </authorList>
    </citation>
    <scope>NUCLEOTIDE SEQUENCE [LARGE SCALE GENOMIC DNA]</scope>
    <source>
        <strain evidence="2 3">R1</strain>
    </source>
</reference>
<dbReference type="NCBIfam" id="TIGR00318">
    <property type="entry name" value="cyaB"/>
    <property type="match status" value="1"/>
</dbReference>
<dbReference type="RefSeq" id="WP_095415610.1">
    <property type="nucleotide sequence ID" value="NZ_CP018477.1"/>
</dbReference>
<dbReference type="InterPro" id="IPR008173">
    <property type="entry name" value="Adenylyl_cyclase_CyaB"/>
</dbReference>
<dbReference type="InterPro" id="IPR033469">
    <property type="entry name" value="CYTH-like_dom_sf"/>
</dbReference>
<dbReference type="PANTHER" id="PTHR21028:SF2">
    <property type="entry name" value="CYTH DOMAIN-CONTAINING PROTEIN"/>
    <property type="match status" value="1"/>
</dbReference>
<dbReference type="KEGG" id="ttf:THTE_2994"/>
<dbReference type="EC" id="4.6.1.1" evidence="2"/>
<accession>A0A286RI42</accession>
<feature type="domain" description="CYTH" evidence="1">
    <location>
        <begin position="4"/>
        <end position="183"/>
    </location>
</feature>
<protein>
    <submittedName>
        <fullName evidence="2">Adenylate cyclase</fullName>
        <ecNumber evidence="2">4.6.1.1</ecNumber>
    </submittedName>
</protein>
<dbReference type="GO" id="GO:0004016">
    <property type="term" value="F:adenylate cyclase activity"/>
    <property type="evidence" value="ECO:0007669"/>
    <property type="project" value="UniProtKB-EC"/>
</dbReference>
<dbReference type="InterPro" id="IPR023577">
    <property type="entry name" value="CYTH_domain"/>
</dbReference>
<evidence type="ECO:0000313" key="3">
    <source>
        <dbReference type="Proteomes" id="UP000215086"/>
    </source>
</evidence>
<keyword evidence="2" id="KW-0456">Lyase</keyword>
<dbReference type="Gene3D" id="2.40.320.10">
    <property type="entry name" value="Hypothetical Protein Pfu-838710-001"/>
    <property type="match status" value="1"/>
</dbReference>
<dbReference type="CDD" id="cd07890">
    <property type="entry name" value="CYTH-like_AC_IV-like"/>
    <property type="match status" value="1"/>
</dbReference>